<dbReference type="AlphaFoldDB" id="A0A9Y2EV85"/>
<evidence type="ECO:0000313" key="2">
    <source>
        <dbReference type="Proteomes" id="UP001243623"/>
    </source>
</evidence>
<reference evidence="1" key="1">
    <citation type="submission" date="2023-03" db="EMBL/GenBank/DDBJ databases">
        <title>Selenobaculum gbiensis gen. nov. sp. nov., a new bacterium isolated from the gut microbiota of IBD patient.</title>
        <authorList>
            <person name="Yeo S."/>
            <person name="Park H."/>
            <person name="Huh C.S."/>
        </authorList>
    </citation>
    <scope>NUCLEOTIDE SEQUENCE</scope>
    <source>
        <strain evidence="1">ICN-92133</strain>
    </source>
</reference>
<evidence type="ECO:0000313" key="1">
    <source>
        <dbReference type="EMBL" id="WIW70684.1"/>
    </source>
</evidence>
<dbReference type="EMBL" id="CP120678">
    <property type="protein sequence ID" value="WIW70684.1"/>
    <property type="molecule type" value="Genomic_DNA"/>
</dbReference>
<dbReference type="KEGG" id="sgbi:P3F81_12520"/>
<dbReference type="InterPro" id="IPR025984">
    <property type="entry name" value="DCTPP"/>
</dbReference>
<accession>A0A9Y2EV85</accession>
<dbReference type="GO" id="GO:0047429">
    <property type="term" value="F:nucleoside triphosphate diphosphatase activity"/>
    <property type="evidence" value="ECO:0007669"/>
    <property type="project" value="InterPro"/>
</dbReference>
<dbReference type="GO" id="GO:0009143">
    <property type="term" value="P:nucleoside triphosphate catabolic process"/>
    <property type="evidence" value="ECO:0007669"/>
    <property type="project" value="InterPro"/>
</dbReference>
<dbReference type="Pfam" id="PF12643">
    <property type="entry name" value="MazG-like"/>
    <property type="match status" value="1"/>
</dbReference>
<gene>
    <name evidence="1" type="ORF">P3F81_12520</name>
</gene>
<proteinExistence type="predicted"/>
<dbReference type="Proteomes" id="UP001243623">
    <property type="component" value="Chromosome"/>
</dbReference>
<organism evidence="1 2">
    <name type="scientific">Selenobaculum gibii</name>
    <dbReference type="NCBI Taxonomy" id="3054208"/>
    <lineage>
        <taxon>Bacteria</taxon>
        <taxon>Bacillati</taxon>
        <taxon>Bacillota</taxon>
        <taxon>Negativicutes</taxon>
        <taxon>Selenomonadales</taxon>
        <taxon>Selenomonadaceae</taxon>
        <taxon>Selenobaculum</taxon>
    </lineage>
</organism>
<sequence>MFSQESDIVRVMRLIEELKSELLITVGSLYKAMANHRETAIKDSLASLIVMGYVLGRRLGINFLELDEAVKEKVQDCCRKNAAIEERFGDFSKLERHLKR</sequence>
<keyword evidence="2" id="KW-1185">Reference proteome</keyword>
<protein>
    <submittedName>
        <fullName evidence="1">MazG-like family protein</fullName>
    </submittedName>
</protein>
<name>A0A9Y2EV85_9FIRM</name>
<dbReference type="RefSeq" id="WP_147669494.1">
    <property type="nucleotide sequence ID" value="NZ_CP120678.1"/>
</dbReference>